<keyword evidence="2" id="KW-1185">Reference proteome</keyword>
<gene>
    <name evidence="1" type="ORF">HPBE_LOCUS10549</name>
</gene>
<sequence length="135" mass="15459">MDDKKEGREKMKELFTFGKEISSSKVDKAVCLFQERIVLAGRFNPLELGNTRSKIEERMKESCYFQEIHSIVDDLSVRLGGVGDEWLTSSESSPKYFEFTPIEMHAITERLRLPEPTAPGVLSYTWSCLDIYGLV</sequence>
<reference evidence="3" key="2">
    <citation type="submission" date="2019-09" db="UniProtKB">
        <authorList>
            <consortium name="WormBaseParasite"/>
        </authorList>
    </citation>
    <scope>IDENTIFICATION</scope>
</reference>
<evidence type="ECO:0000313" key="3">
    <source>
        <dbReference type="WBParaSite" id="HPBE_0001054801-mRNA-1"/>
    </source>
</evidence>
<name>A0A183FRR4_HELPZ</name>
<evidence type="ECO:0000313" key="2">
    <source>
        <dbReference type="Proteomes" id="UP000050761"/>
    </source>
</evidence>
<protein>
    <submittedName>
        <fullName evidence="3">Translin-associated protein X</fullName>
    </submittedName>
</protein>
<dbReference type="OrthoDB" id="430293at2759"/>
<dbReference type="AlphaFoldDB" id="A0A183FRR4"/>
<reference evidence="1 2" key="1">
    <citation type="submission" date="2018-11" db="EMBL/GenBank/DDBJ databases">
        <authorList>
            <consortium name="Pathogen Informatics"/>
        </authorList>
    </citation>
    <scope>NUCLEOTIDE SEQUENCE [LARGE SCALE GENOMIC DNA]</scope>
</reference>
<proteinExistence type="predicted"/>
<accession>A0A3P8CBD9</accession>
<accession>A0A183FRR4</accession>
<dbReference type="WBParaSite" id="HPBE_0001054801-mRNA-1">
    <property type="protein sequence ID" value="HPBE_0001054801-mRNA-1"/>
    <property type="gene ID" value="HPBE_0001054801"/>
</dbReference>
<organism evidence="2 3">
    <name type="scientific">Heligmosomoides polygyrus</name>
    <name type="common">Parasitic roundworm</name>
    <dbReference type="NCBI Taxonomy" id="6339"/>
    <lineage>
        <taxon>Eukaryota</taxon>
        <taxon>Metazoa</taxon>
        <taxon>Ecdysozoa</taxon>
        <taxon>Nematoda</taxon>
        <taxon>Chromadorea</taxon>
        <taxon>Rhabditida</taxon>
        <taxon>Rhabditina</taxon>
        <taxon>Rhabditomorpha</taxon>
        <taxon>Strongyloidea</taxon>
        <taxon>Heligmosomidae</taxon>
        <taxon>Heligmosomoides</taxon>
    </lineage>
</organism>
<dbReference type="EMBL" id="UZAH01026799">
    <property type="protein sequence ID" value="VDO85458.1"/>
    <property type="molecule type" value="Genomic_DNA"/>
</dbReference>
<dbReference type="Proteomes" id="UP000050761">
    <property type="component" value="Unassembled WGS sequence"/>
</dbReference>
<evidence type="ECO:0000313" key="1">
    <source>
        <dbReference type="EMBL" id="VDO85458.1"/>
    </source>
</evidence>